<dbReference type="Gene3D" id="1.25.40.20">
    <property type="entry name" value="Ankyrin repeat-containing domain"/>
    <property type="match status" value="2"/>
</dbReference>
<feature type="domain" description="Ubiquitin-like" evidence="4">
    <location>
        <begin position="10"/>
        <end position="73"/>
    </location>
</feature>
<feature type="repeat" description="ANK" evidence="3">
    <location>
        <begin position="220"/>
        <end position="252"/>
    </location>
</feature>
<dbReference type="PANTHER" id="PTHR24171:SF9">
    <property type="entry name" value="ANKYRIN REPEAT DOMAIN-CONTAINING PROTEIN 39"/>
    <property type="match status" value="1"/>
</dbReference>
<keyword evidence="2 3" id="KW-0040">ANK repeat</keyword>
<evidence type="ECO:0000256" key="3">
    <source>
        <dbReference type="PROSITE-ProRule" id="PRU00023"/>
    </source>
</evidence>
<dbReference type="PROSITE" id="PS50297">
    <property type="entry name" value="ANK_REP_REGION"/>
    <property type="match status" value="4"/>
</dbReference>
<keyword evidence="6" id="KW-1185">Reference proteome</keyword>
<name>A0A1Q9CGH0_SYMMI</name>
<feature type="repeat" description="ANK" evidence="3">
    <location>
        <begin position="187"/>
        <end position="213"/>
    </location>
</feature>
<dbReference type="InterPro" id="IPR002110">
    <property type="entry name" value="Ankyrin_rpt"/>
</dbReference>
<evidence type="ECO:0000313" key="6">
    <source>
        <dbReference type="Proteomes" id="UP000186817"/>
    </source>
</evidence>
<dbReference type="AlphaFoldDB" id="A0A1Q9CGH0"/>
<dbReference type="PANTHER" id="PTHR24171">
    <property type="entry name" value="ANKYRIN REPEAT DOMAIN-CONTAINING PROTEIN 39-RELATED"/>
    <property type="match status" value="1"/>
</dbReference>
<comment type="caution">
    <text evidence="5">The sequence shown here is derived from an EMBL/GenBank/DDBJ whole genome shotgun (WGS) entry which is preliminary data.</text>
</comment>
<dbReference type="SUPFAM" id="SSF48403">
    <property type="entry name" value="Ankyrin repeat"/>
    <property type="match status" value="1"/>
</dbReference>
<gene>
    <name evidence="5" type="primary">secG</name>
    <name evidence="5" type="ORF">AK812_SmicGene37359</name>
</gene>
<sequence>MENKKSSHAMWLRIRKISGEEVASLETTELLDGDVRTLKVHLEPRLAASRFRLRLLRQGDLLEDCQKLSDLGLFLDLQVVILQFCEAAAEEVQALLAASREDLAERMEMLLEQPLDPNLADDDGDTPLATAARNGSSDCARLLLEAGADRDRAFRGASPLWLAAARRHAETVRVLVHASADIDLTYEGASPLWFAARKGHVDVVQLLLQAGANKEKTGISGSSPLWIAAAKGHLEVVRLLLHSDADMEKTPYLGTTPIQISIARGHLEVARLLQGTKEVDLDEESAAEPGFGYLDAERLLQKAARDAPGGIQSSAFRVALKRYKGRRGSLDPLAAGVAAGACERGAAWMQALAILQDLLDKSLQPTLPGLQATLNACYAGGARRHTASLLEKVGREEFKGRPETASTAAPEAKELERLGGMLTSAEGYAVPALAAATTLATAGLCSLACLLDCFCCWALQGLLPHPPSSIRDFADLFGDDIRRLEDDLRQQPAAPSAGQPSWQVRANYHGMITDFEKRMAELRPVCHVASLAVHARATAREQARLQGSAAMHLGLRLRDFVTYGSWSPFTLQKLMARKRAKHSQQTVLSDEEVCSSIVGSSTKTSAAWNERAEAAEELGAGYVQETVLLYLPPSLALAMLAYLLELLCGGGHLAGDVPAPDKQQQ</sequence>
<dbReference type="InterPro" id="IPR000626">
    <property type="entry name" value="Ubiquitin-like_dom"/>
</dbReference>
<evidence type="ECO:0000259" key="4">
    <source>
        <dbReference type="PROSITE" id="PS50053"/>
    </source>
</evidence>
<proteinExistence type="predicted"/>
<evidence type="ECO:0000313" key="5">
    <source>
        <dbReference type="EMBL" id="OLP82033.1"/>
    </source>
</evidence>
<dbReference type="Proteomes" id="UP000186817">
    <property type="component" value="Unassembled WGS sequence"/>
</dbReference>
<dbReference type="PROSITE" id="PS50053">
    <property type="entry name" value="UBIQUITIN_2"/>
    <property type="match status" value="1"/>
</dbReference>
<evidence type="ECO:0000256" key="2">
    <source>
        <dbReference type="ARBA" id="ARBA00023043"/>
    </source>
</evidence>
<dbReference type="OrthoDB" id="194358at2759"/>
<dbReference type="PROSITE" id="PS50088">
    <property type="entry name" value="ANK_REPEAT"/>
    <property type="match status" value="4"/>
</dbReference>
<reference evidence="5 6" key="1">
    <citation type="submission" date="2016-02" db="EMBL/GenBank/DDBJ databases">
        <title>Genome analysis of coral dinoflagellate symbionts highlights evolutionary adaptations to a symbiotic lifestyle.</title>
        <authorList>
            <person name="Aranda M."/>
            <person name="Li Y."/>
            <person name="Liew Y.J."/>
            <person name="Baumgarten S."/>
            <person name="Simakov O."/>
            <person name="Wilson M."/>
            <person name="Piel J."/>
            <person name="Ashoor H."/>
            <person name="Bougouffa S."/>
            <person name="Bajic V.B."/>
            <person name="Ryu T."/>
            <person name="Ravasi T."/>
            <person name="Bayer T."/>
            <person name="Micklem G."/>
            <person name="Kim H."/>
            <person name="Bhak J."/>
            <person name="Lajeunesse T.C."/>
            <person name="Voolstra C.R."/>
        </authorList>
    </citation>
    <scope>NUCLEOTIDE SEQUENCE [LARGE SCALE GENOMIC DNA]</scope>
    <source>
        <strain evidence="5 6">CCMP2467</strain>
    </source>
</reference>
<dbReference type="EMBL" id="LSRX01001230">
    <property type="protein sequence ID" value="OLP82033.1"/>
    <property type="molecule type" value="Genomic_DNA"/>
</dbReference>
<dbReference type="Pfam" id="PF12796">
    <property type="entry name" value="Ank_2"/>
    <property type="match status" value="2"/>
</dbReference>
<protein>
    <submittedName>
        <fullName evidence="5">Ankyrin repeat, PH and SEC7 domain containing protein secG</fullName>
    </submittedName>
</protein>
<dbReference type="InterPro" id="IPR036770">
    <property type="entry name" value="Ankyrin_rpt-contain_sf"/>
</dbReference>
<organism evidence="5 6">
    <name type="scientific">Symbiodinium microadriaticum</name>
    <name type="common">Dinoflagellate</name>
    <name type="synonym">Zooxanthella microadriatica</name>
    <dbReference type="NCBI Taxonomy" id="2951"/>
    <lineage>
        <taxon>Eukaryota</taxon>
        <taxon>Sar</taxon>
        <taxon>Alveolata</taxon>
        <taxon>Dinophyceae</taxon>
        <taxon>Suessiales</taxon>
        <taxon>Symbiodiniaceae</taxon>
        <taxon>Symbiodinium</taxon>
    </lineage>
</organism>
<dbReference type="SMART" id="SM00248">
    <property type="entry name" value="ANK"/>
    <property type="match status" value="6"/>
</dbReference>
<feature type="repeat" description="ANK" evidence="3">
    <location>
        <begin position="123"/>
        <end position="155"/>
    </location>
</feature>
<feature type="repeat" description="ANK" evidence="3">
    <location>
        <begin position="155"/>
        <end position="187"/>
    </location>
</feature>
<accession>A0A1Q9CGH0</accession>
<evidence type="ECO:0000256" key="1">
    <source>
        <dbReference type="ARBA" id="ARBA00022737"/>
    </source>
</evidence>
<keyword evidence="1" id="KW-0677">Repeat</keyword>